<dbReference type="InterPro" id="IPR014182">
    <property type="entry name" value="ADH_Zn_typ-1"/>
</dbReference>
<dbReference type="PANTHER" id="PTHR43482:SF1">
    <property type="entry name" value="PROTEIN AST1-RELATED"/>
    <property type="match status" value="1"/>
</dbReference>
<dbReference type="GO" id="GO:0016491">
    <property type="term" value="F:oxidoreductase activity"/>
    <property type="evidence" value="ECO:0007669"/>
    <property type="project" value="UniProtKB-KW"/>
</dbReference>
<accession>A0A0R1HUA9</accession>
<dbReference type="PANTHER" id="PTHR43482">
    <property type="entry name" value="PROTEIN AST1-RELATED"/>
    <property type="match status" value="1"/>
</dbReference>
<comment type="caution">
    <text evidence="3">The sequence shown here is derived from an EMBL/GenBank/DDBJ whole genome shotgun (WGS) entry which is preliminary data.</text>
</comment>
<proteinExistence type="inferred from homology"/>
<dbReference type="Proteomes" id="UP000050911">
    <property type="component" value="Unassembled WGS sequence"/>
</dbReference>
<protein>
    <recommendedName>
        <fullName evidence="1">Zinc-type alcohol dehydrogenase-like protein</fullName>
    </recommendedName>
</protein>
<evidence type="ECO:0000313" key="3">
    <source>
        <dbReference type="EMBL" id="KRK46874.1"/>
    </source>
</evidence>
<keyword evidence="4" id="KW-1185">Reference proteome</keyword>
<comment type="similarity">
    <text evidence="1">Belongs to the zinc-containing alcohol dehydrogenase family. Quinone oxidoreductase subfamily.</text>
</comment>
<dbReference type="NCBIfam" id="TIGR02817">
    <property type="entry name" value="adh_fam_1"/>
    <property type="match status" value="1"/>
</dbReference>
<dbReference type="Pfam" id="PF13602">
    <property type="entry name" value="ADH_zinc_N_2"/>
    <property type="match status" value="1"/>
</dbReference>
<dbReference type="EMBL" id="AZCX01000015">
    <property type="protein sequence ID" value="KRK46874.1"/>
    <property type="molecule type" value="Genomic_DNA"/>
</dbReference>
<dbReference type="InterPro" id="IPR013154">
    <property type="entry name" value="ADH-like_N"/>
</dbReference>
<organism evidence="3 4">
    <name type="scientific">Secundilactobacillus kimchicus JCM 15530</name>
    <dbReference type="NCBI Taxonomy" id="1302272"/>
    <lineage>
        <taxon>Bacteria</taxon>
        <taxon>Bacillati</taxon>
        <taxon>Bacillota</taxon>
        <taxon>Bacilli</taxon>
        <taxon>Lactobacillales</taxon>
        <taxon>Lactobacillaceae</taxon>
        <taxon>Secundilactobacillus</taxon>
    </lineage>
</organism>
<dbReference type="SUPFAM" id="SSF51735">
    <property type="entry name" value="NAD(P)-binding Rossmann-fold domains"/>
    <property type="match status" value="1"/>
</dbReference>
<sequence length="347" mass="36568">MSKKMEGIKMVEIKAVQATDAKTFEDVLIQQPAVTDHGILVEVSAVSVNPVDTKLKEGLTAPKILGYDAVGVVAEVGPDVTKFKVGDRVYYAGSTQVAGSNQEKQLVDERLVSLAPERLTDAAAAAMPLTTLTAYELLFEKMGFTAAANANSGATLLVVNGAGGVGSILTQLAHWAGLTVLATSSPKNFDWLKNHGVDHVLDYHDDLIQQVHDLGFTTVDGVALLLAPDLYFDVAAALIRPFGHIGSIVGRPVELPMYQIKNKAASFDFEYMFAKSDAGYRVETQGEILAQAARLFDAGVLVSTLTTTIDAGISASTLTEAHATVSAGHMVGKLVISGGVTGEAAHD</sequence>
<dbReference type="InterPro" id="IPR036291">
    <property type="entry name" value="NAD(P)-bd_dom_sf"/>
</dbReference>
<dbReference type="InterPro" id="IPR020843">
    <property type="entry name" value="ER"/>
</dbReference>
<feature type="domain" description="Enoyl reductase (ER)" evidence="2">
    <location>
        <begin position="17"/>
        <end position="336"/>
    </location>
</feature>
<dbReference type="AlphaFoldDB" id="A0A0R1HUA9"/>
<dbReference type="Gene3D" id="3.40.50.720">
    <property type="entry name" value="NAD(P)-binding Rossmann-like Domain"/>
    <property type="match status" value="1"/>
</dbReference>
<evidence type="ECO:0000313" key="4">
    <source>
        <dbReference type="Proteomes" id="UP000050911"/>
    </source>
</evidence>
<dbReference type="Pfam" id="PF08240">
    <property type="entry name" value="ADH_N"/>
    <property type="match status" value="1"/>
</dbReference>
<reference evidence="3 4" key="1">
    <citation type="journal article" date="2015" name="Genome Announc.">
        <title>Expanding the biotechnology potential of lactobacilli through comparative genomics of 213 strains and associated genera.</title>
        <authorList>
            <person name="Sun Z."/>
            <person name="Harris H.M."/>
            <person name="McCann A."/>
            <person name="Guo C."/>
            <person name="Argimon S."/>
            <person name="Zhang W."/>
            <person name="Yang X."/>
            <person name="Jeffery I.B."/>
            <person name="Cooney J.C."/>
            <person name="Kagawa T.F."/>
            <person name="Liu W."/>
            <person name="Song Y."/>
            <person name="Salvetti E."/>
            <person name="Wrobel A."/>
            <person name="Rasinkangas P."/>
            <person name="Parkhill J."/>
            <person name="Rea M.C."/>
            <person name="O'Sullivan O."/>
            <person name="Ritari J."/>
            <person name="Douillard F.P."/>
            <person name="Paul Ross R."/>
            <person name="Yang R."/>
            <person name="Briner A.E."/>
            <person name="Felis G.E."/>
            <person name="de Vos W.M."/>
            <person name="Barrangou R."/>
            <person name="Klaenhammer T.R."/>
            <person name="Caufield P.W."/>
            <person name="Cui Y."/>
            <person name="Zhang H."/>
            <person name="O'Toole P.W."/>
        </authorList>
    </citation>
    <scope>NUCLEOTIDE SEQUENCE [LARGE SCALE GENOMIC DNA]</scope>
    <source>
        <strain evidence="3 4">JCM 15530</strain>
    </source>
</reference>
<keyword evidence="1" id="KW-0560">Oxidoreductase</keyword>
<dbReference type="Gene3D" id="3.90.180.10">
    <property type="entry name" value="Medium-chain alcohol dehydrogenases, catalytic domain"/>
    <property type="match status" value="1"/>
</dbReference>
<dbReference type="SUPFAM" id="SSF50129">
    <property type="entry name" value="GroES-like"/>
    <property type="match status" value="1"/>
</dbReference>
<evidence type="ECO:0000256" key="1">
    <source>
        <dbReference type="RuleBase" id="RU364000"/>
    </source>
</evidence>
<evidence type="ECO:0000259" key="2">
    <source>
        <dbReference type="SMART" id="SM00829"/>
    </source>
</evidence>
<dbReference type="InterPro" id="IPR011032">
    <property type="entry name" value="GroES-like_sf"/>
</dbReference>
<dbReference type="CDD" id="cd08252">
    <property type="entry name" value="AL_MDR"/>
    <property type="match status" value="1"/>
</dbReference>
<keyword evidence="1" id="KW-0862">Zinc</keyword>
<dbReference type="STRING" id="1302272.FC96_GL000866"/>
<dbReference type="GO" id="GO:0008270">
    <property type="term" value="F:zinc ion binding"/>
    <property type="evidence" value="ECO:0007669"/>
    <property type="project" value="InterPro"/>
</dbReference>
<name>A0A0R1HUA9_9LACO</name>
<keyword evidence="1" id="KW-0479">Metal-binding</keyword>
<dbReference type="InterPro" id="IPR052585">
    <property type="entry name" value="Lipid_raft_assoc_Zn_ADH"/>
</dbReference>
<dbReference type="SMART" id="SM00829">
    <property type="entry name" value="PKS_ER"/>
    <property type="match status" value="1"/>
</dbReference>
<dbReference type="PATRIC" id="fig|1302272.5.peg.866"/>
<gene>
    <name evidence="3" type="ORF">FC96_GL000866</name>
</gene>